<keyword evidence="1" id="KW-0732">Signal</keyword>
<protein>
    <recommendedName>
        <fullName evidence="2">Ice-binding protein C-terminal domain-containing protein</fullName>
    </recommendedName>
</protein>
<evidence type="ECO:0000256" key="1">
    <source>
        <dbReference type="SAM" id="SignalP"/>
    </source>
</evidence>
<feature type="chain" id="PRO_5022821115" description="Ice-binding protein C-terminal domain-containing protein" evidence="1">
    <location>
        <begin position="23"/>
        <end position="233"/>
    </location>
</feature>
<feature type="signal peptide" evidence="1">
    <location>
        <begin position="1"/>
        <end position="22"/>
    </location>
</feature>
<feature type="domain" description="Ice-binding protein C-terminal" evidence="2">
    <location>
        <begin position="209"/>
        <end position="231"/>
    </location>
</feature>
<accession>A0A5C5VH06</accession>
<proteinExistence type="predicted"/>
<evidence type="ECO:0000259" key="2">
    <source>
        <dbReference type="Pfam" id="PF07589"/>
    </source>
</evidence>
<dbReference type="InterPro" id="IPR013424">
    <property type="entry name" value="Ice-binding_C"/>
</dbReference>
<reference evidence="3 4" key="1">
    <citation type="submission" date="2019-02" db="EMBL/GenBank/DDBJ databases">
        <title>Deep-cultivation of Planctomycetes and their phenomic and genomic characterization uncovers novel biology.</title>
        <authorList>
            <person name="Wiegand S."/>
            <person name="Jogler M."/>
            <person name="Boedeker C."/>
            <person name="Pinto D."/>
            <person name="Vollmers J."/>
            <person name="Rivas-Marin E."/>
            <person name="Kohn T."/>
            <person name="Peeters S.H."/>
            <person name="Heuer A."/>
            <person name="Rast P."/>
            <person name="Oberbeckmann S."/>
            <person name="Bunk B."/>
            <person name="Jeske O."/>
            <person name="Meyerdierks A."/>
            <person name="Storesund J.E."/>
            <person name="Kallscheuer N."/>
            <person name="Luecker S."/>
            <person name="Lage O.M."/>
            <person name="Pohl T."/>
            <person name="Merkel B.J."/>
            <person name="Hornburger P."/>
            <person name="Mueller R.-W."/>
            <person name="Bruemmer F."/>
            <person name="Labrenz M."/>
            <person name="Spormann A.M."/>
            <person name="Op Den Camp H."/>
            <person name="Overmann J."/>
            <person name="Amann R."/>
            <person name="Jetten M.S.M."/>
            <person name="Mascher T."/>
            <person name="Medema M.H."/>
            <person name="Devos D.P."/>
            <person name="Kaster A.-K."/>
            <person name="Ovreas L."/>
            <person name="Rohde M."/>
            <person name="Galperin M.Y."/>
            <person name="Jogler C."/>
        </authorList>
    </citation>
    <scope>NUCLEOTIDE SEQUENCE [LARGE SCALE GENOMIC DNA]</scope>
    <source>
        <strain evidence="3 4">KOR34</strain>
    </source>
</reference>
<gene>
    <name evidence="3" type="ORF">KOR34_23410</name>
</gene>
<evidence type="ECO:0000313" key="4">
    <source>
        <dbReference type="Proteomes" id="UP000316714"/>
    </source>
</evidence>
<name>A0A5C5VH06_9BACT</name>
<dbReference type="Proteomes" id="UP000316714">
    <property type="component" value="Unassembled WGS sequence"/>
</dbReference>
<keyword evidence="4" id="KW-1185">Reference proteome</keyword>
<dbReference type="EMBL" id="SIHJ01000001">
    <property type="protein sequence ID" value="TWT37391.1"/>
    <property type="molecule type" value="Genomic_DNA"/>
</dbReference>
<dbReference type="Gene3D" id="2.60.120.260">
    <property type="entry name" value="Galactose-binding domain-like"/>
    <property type="match status" value="1"/>
</dbReference>
<comment type="caution">
    <text evidence="3">The sequence shown here is derived from an EMBL/GenBank/DDBJ whole genome shotgun (WGS) entry which is preliminary data.</text>
</comment>
<sequence precursor="true">MKVAQGCVAVAALMLFAGASGAQELLTNGGLDSPGAGLVIDDWTIDYFKTFTGPSTDGVTLEPWADRLGDAGEFGAFFKAFQGNNTTGDLANVSITQDVAATAGVAYTLSGWARGEDNYSGLIPSTATETLLAIDFDDDGDATNGVLSTVVTDLVAAGLNNDWLQYDVSGVAPAGTTVARARVSMLNAYNNPDGGGQAFIVDDLSLTGVPEPAALGLLALGIVAGLSGRRRAA</sequence>
<organism evidence="3 4">
    <name type="scientific">Posidoniimonas corsicana</name>
    <dbReference type="NCBI Taxonomy" id="1938618"/>
    <lineage>
        <taxon>Bacteria</taxon>
        <taxon>Pseudomonadati</taxon>
        <taxon>Planctomycetota</taxon>
        <taxon>Planctomycetia</taxon>
        <taxon>Pirellulales</taxon>
        <taxon>Lacipirellulaceae</taxon>
        <taxon>Posidoniimonas</taxon>
    </lineage>
</organism>
<dbReference type="NCBIfam" id="TIGR02595">
    <property type="entry name" value="PEP_CTERM"/>
    <property type="match status" value="1"/>
</dbReference>
<dbReference type="OrthoDB" id="232131at2"/>
<dbReference type="AlphaFoldDB" id="A0A5C5VH06"/>
<dbReference type="Pfam" id="PF07589">
    <property type="entry name" value="PEP-CTERM"/>
    <property type="match status" value="1"/>
</dbReference>
<evidence type="ECO:0000313" key="3">
    <source>
        <dbReference type="EMBL" id="TWT37391.1"/>
    </source>
</evidence>